<dbReference type="AlphaFoldDB" id="A0A4S8JKD9"/>
<dbReference type="Gene3D" id="3.40.50.1380">
    <property type="entry name" value="Methylglyoxal synthase-like domain"/>
    <property type="match status" value="1"/>
</dbReference>
<comment type="catalytic activity">
    <reaction evidence="20">
        <text>hydrogencarbonate + NH4(+) + 2 ATP = carbamoyl phosphate + 2 ADP + phosphate + 2 H(+)</text>
        <dbReference type="Rhea" id="RHEA:18029"/>
        <dbReference type="ChEBI" id="CHEBI:15378"/>
        <dbReference type="ChEBI" id="CHEBI:17544"/>
        <dbReference type="ChEBI" id="CHEBI:28938"/>
        <dbReference type="ChEBI" id="CHEBI:30616"/>
        <dbReference type="ChEBI" id="CHEBI:43474"/>
        <dbReference type="ChEBI" id="CHEBI:58228"/>
        <dbReference type="ChEBI" id="CHEBI:456216"/>
        <dbReference type="EC" id="6.3.4.16"/>
    </reaction>
</comment>
<dbReference type="FunFam" id="3.30.1490.20:FF:000001">
    <property type="entry name" value="Carbamoyl-phosphate synthase large chain"/>
    <property type="match status" value="1"/>
</dbReference>
<dbReference type="Pfam" id="PF02787">
    <property type="entry name" value="CPSase_L_D3"/>
    <property type="match status" value="1"/>
</dbReference>
<dbReference type="GO" id="GO:0006541">
    <property type="term" value="P:glutamine metabolic process"/>
    <property type="evidence" value="ECO:0007669"/>
    <property type="project" value="TreeGrafter"/>
</dbReference>
<dbReference type="PROSITE" id="PS51855">
    <property type="entry name" value="MGS"/>
    <property type="match status" value="1"/>
</dbReference>
<proteinExistence type="inferred from homology"/>
<evidence type="ECO:0000256" key="14">
    <source>
        <dbReference type="ARBA" id="ARBA00023211"/>
    </source>
</evidence>
<dbReference type="PROSITE" id="PS00867">
    <property type="entry name" value="CPSASE_2"/>
    <property type="match status" value="2"/>
</dbReference>
<dbReference type="InterPro" id="IPR016185">
    <property type="entry name" value="PreATP-grasp_dom_sf"/>
</dbReference>
<dbReference type="InterPro" id="IPR013815">
    <property type="entry name" value="ATP_grasp_subdomain_1"/>
</dbReference>
<dbReference type="Gene3D" id="1.10.1030.10">
    <property type="entry name" value="Carbamoyl-phosphate synthetase, large subunit oligomerisation domain"/>
    <property type="match status" value="1"/>
</dbReference>
<feature type="domain" description="ATP-grasp" evidence="23">
    <location>
        <begin position="212"/>
        <end position="408"/>
    </location>
</feature>
<dbReference type="Pfam" id="PF25596">
    <property type="entry name" value="CPSase_L_D1"/>
    <property type="match status" value="2"/>
</dbReference>
<keyword evidence="26" id="KW-1185">Reference proteome</keyword>
<evidence type="ECO:0000259" key="24">
    <source>
        <dbReference type="PROSITE" id="PS51855"/>
    </source>
</evidence>
<dbReference type="FunFam" id="3.30.470.20:FF:000007">
    <property type="entry name" value="Carbamoyl-phosphate synthase large chain"/>
    <property type="match status" value="1"/>
</dbReference>
<keyword evidence="12" id="KW-0460">Magnesium</keyword>
<evidence type="ECO:0000256" key="5">
    <source>
        <dbReference type="ARBA" id="ARBA00022571"/>
    </source>
</evidence>
<dbReference type="InterPro" id="IPR011761">
    <property type="entry name" value="ATP-grasp"/>
</dbReference>
<dbReference type="GO" id="GO:0046872">
    <property type="term" value="F:metal ion binding"/>
    <property type="evidence" value="ECO:0007669"/>
    <property type="project" value="UniProtKB-KW"/>
</dbReference>
<dbReference type="PANTHER" id="PTHR11405">
    <property type="entry name" value="CARBAMOYLTRANSFERASE FAMILY MEMBER"/>
    <property type="match status" value="1"/>
</dbReference>
<dbReference type="SUPFAM" id="SSF48108">
    <property type="entry name" value="Carbamoyl phosphate synthetase, large subunit connection domain"/>
    <property type="match status" value="1"/>
</dbReference>
<evidence type="ECO:0000313" key="26">
    <source>
        <dbReference type="Proteomes" id="UP000317650"/>
    </source>
</evidence>
<sequence length="1181" mass="129215">MAVCHHHHHLVRHHHRYLIRASFSPSPLLPFRKPLSASLPLPKPRLRLPHLVPGPLRLQPRASAKAAGEAETSERQRPVGGKRTDIKKIMILGAGPIVIGQACEFDYSGTQACKALVDEGYEVVLVNSNPATIMTDPDLAHRTYVGPMTPELVEQIIDAERPDALLPTMGGQTALNLAVALADSGALARHGIELIGAKLKAIRTAEDRDLFKRAMDRIGLRTPPSGIGNTLEECLAIADDIGGFPLIIRPAFTLGGTGGGIAYNRDEFEGICRAGLAASLTTQVLVEKSLLGWKEYELEVMRDLADNVVIICSIENIDPMGVHTGDSITVAPAQTLTDKEYQRLRDYSVAIIREIGVECGGSNVQFAVNPVDGEVMVIEMNPRVSRSSALASKATGFPIAKMAAKLSVGYTLDQIPNDITKKTPASFEPSIDYVVTKIPRFAFEKFPGSEPILTTQMKSVGEAMALGRTFQESFQKAVRSLESGYSGWGCAPIKELNWDWDQLKYSMRVPNPDRIHAIYAAIKKGMKVEEIHELSFIDKWFLTQLKELVDVEQFLLSQTLDQLTKHDFYEVKRRGFSDRQIAYATSSSESDVRSRRLSLGVTPAYKRVDTCAAEFEANTPYMYSSYDFECESAPTPKKKVLILGGGPNRIGQGIEFDYCCCHASFALKENGYETIMMNSNPETVSTDYDTSDRLYFEPLTVEDVLNVIDLERPNGIIVQFGGQTPLKLALPLQRYLEEQKLVASTGTGHVQIWGTSPDSIDAAEDRERFNAILDNLKIEQPKGGIAKSESDAISIASKIGYPVVVRPSYVLGGRAMEIVYNDDKLSKYLENAVEVDPERPVLIDKYLTDAIEIDVDALADSNGNVVIGGIMEHIEQAGVHSGDSACLLPTKTVSNKCLDTIRQWTIKLAKKLDVCGLMNCQYAITASGDVYLLEANPRASRTVPFVSKAIGHPLAKYASLVMSGKNLHELGFTKEVVPRHVSVKEAVLPFEKFQGCDVLLGPEMRSTGEVMGIDFDFHVAFAKAQIAAGQQLPASGTVFLSLNDLTKPHLASIARGFLELGFKIVATSGTARVLELEGIPVEVVLKMHEGRPHAGDMLANREIQAMVITSSGDALDAIDGRQLRRMALAYKIPIITTVAGALATVEAIKSLKHSSIKMLALQDYFNVSDEHPKLQEASSAI</sequence>
<dbReference type="PROSITE" id="PS50975">
    <property type="entry name" value="ATP_GRASP"/>
    <property type="match status" value="2"/>
</dbReference>
<evidence type="ECO:0000256" key="18">
    <source>
        <dbReference type="ARBA" id="ARBA00044318"/>
    </source>
</evidence>
<evidence type="ECO:0000256" key="13">
    <source>
        <dbReference type="ARBA" id="ARBA00022975"/>
    </source>
</evidence>
<dbReference type="EMBL" id="PYDT01000004">
    <property type="protein sequence ID" value="THU62511.1"/>
    <property type="molecule type" value="Genomic_DNA"/>
</dbReference>
<keyword evidence="9" id="KW-0677">Repeat</keyword>
<comment type="subunit">
    <text evidence="15">Heterodimer composed of 2 chains; the small (or glutamine) chain promotes the hydrolysis of glutamine to ammonia, which is used by the large (or ammonia) chain to synthesize carbamoyl phosphate.</text>
</comment>
<dbReference type="PRINTS" id="PR00098">
    <property type="entry name" value="CPSASE"/>
</dbReference>
<dbReference type="GO" id="GO:0005524">
    <property type="term" value="F:ATP binding"/>
    <property type="evidence" value="ECO:0007669"/>
    <property type="project" value="UniProtKB-UniRule"/>
</dbReference>
<dbReference type="SUPFAM" id="SSF52335">
    <property type="entry name" value="Methylglyoxal synthase-like"/>
    <property type="match status" value="1"/>
</dbReference>
<dbReference type="EC" id="6.3.5.5" evidence="4"/>
<evidence type="ECO:0000256" key="9">
    <source>
        <dbReference type="ARBA" id="ARBA00022737"/>
    </source>
</evidence>
<keyword evidence="6" id="KW-0436">Ligase</keyword>
<dbReference type="InterPro" id="IPR058047">
    <property type="entry name" value="CPSase_preATP-grasp"/>
</dbReference>
<dbReference type="GO" id="GO:0044205">
    <property type="term" value="P:'de novo' UMP biosynthetic process"/>
    <property type="evidence" value="ECO:0007669"/>
    <property type="project" value="UniProtKB-UniPathway"/>
</dbReference>
<gene>
    <name evidence="25" type="ORF">C4D60_Mb01t05910</name>
</gene>
<dbReference type="SMART" id="SM00851">
    <property type="entry name" value="MGS"/>
    <property type="match status" value="1"/>
</dbReference>
<dbReference type="NCBIfam" id="TIGR01369">
    <property type="entry name" value="CPSaseII_lrg"/>
    <property type="match status" value="1"/>
</dbReference>
<dbReference type="GO" id="GO:0005737">
    <property type="term" value="C:cytoplasm"/>
    <property type="evidence" value="ECO:0007669"/>
    <property type="project" value="TreeGrafter"/>
</dbReference>
<dbReference type="InterPro" id="IPR036914">
    <property type="entry name" value="MGS-like_dom_sf"/>
</dbReference>
<feature type="domain" description="ATP-grasp" evidence="23">
    <location>
        <begin position="770"/>
        <end position="963"/>
    </location>
</feature>
<organism evidence="25 26">
    <name type="scientific">Musa balbisiana</name>
    <name type="common">Banana</name>
    <dbReference type="NCBI Taxonomy" id="52838"/>
    <lineage>
        <taxon>Eukaryota</taxon>
        <taxon>Viridiplantae</taxon>
        <taxon>Streptophyta</taxon>
        <taxon>Embryophyta</taxon>
        <taxon>Tracheophyta</taxon>
        <taxon>Spermatophyta</taxon>
        <taxon>Magnoliopsida</taxon>
        <taxon>Liliopsida</taxon>
        <taxon>Zingiberales</taxon>
        <taxon>Musaceae</taxon>
        <taxon>Musa</taxon>
    </lineage>
</organism>
<comment type="caution">
    <text evidence="25">The sequence shown here is derived from an EMBL/GenBank/DDBJ whole genome shotgun (WGS) entry which is preliminary data.</text>
</comment>
<evidence type="ECO:0000256" key="6">
    <source>
        <dbReference type="ARBA" id="ARBA00022598"/>
    </source>
</evidence>
<dbReference type="SMART" id="SM01096">
    <property type="entry name" value="CPSase_L_D3"/>
    <property type="match status" value="1"/>
</dbReference>
<dbReference type="Gene3D" id="3.30.1490.20">
    <property type="entry name" value="ATP-grasp fold, A domain"/>
    <property type="match status" value="1"/>
</dbReference>
<evidence type="ECO:0000256" key="21">
    <source>
        <dbReference type="ARBA" id="ARBA00074190"/>
    </source>
</evidence>
<evidence type="ECO:0000256" key="3">
    <source>
        <dbReference type="ARBA" id="ARBA00009799"/>
    </source>
</evidence>
<dbReference type="STRING" id="52838.A0A4S8JKD9"/>
<dbReference type="InterPro" id="IPR033937">
    <property type="entry name" value="MGS_CPS_CarB"/>
</dbReference>
<dbReference type="HAMAP" id="MF_01210_A">
    <property type="entry name" value="CPSase_L_chain_A"/>
    <property type="match status" value="1"/>
</dbReference>
<dbReference type="NCBIfam" id="NF009455">
    <property type="entry name" value="PRK12815.1"/>
    <property type="match status" value="1"/>
</dbReference>
<dbReference type="PROSITE" id="PS00866">
    <property type="entry name" value="CPSASE_1"/>
    <property type="match status" value="2"/>
</dbReference>
<dbReference type="FunFam" id="3.30.470.20:FF:000013">
    <property type="entry name" value="Carbamoyl-phosphate synthase large chain"/>
    <property type="match status" value="1"/>
</dbReference>
<dbReference type="InterPro" id="IPR005479">
    <property type="entry name" value="CPAse_ATP-bd"/>
</dbReference>
<reference evidence="25 26" key="1">
    <citation type="journal article" date="2019" name="Nat. Plants">
        <title>Genome sequencing of Musa balbisiana reveals subgenome evolution and function divergence in polyploid bananas.</title>
        <authorList>
            <person name="Yao X."/>
        </authorList>
    </citation>
    <scope>NUCLEOTIDE SEQUENCE [LARGE SCALE GENOMIC DNA]</scope>
    <source>
        <strain evidence="26">cv. DH-PKW</strain>
        <tissue evidence="25">Leaves</tissue>
    </source>
</reference>
<feature type="domain" description="MGS-like" evidence="24">
    <location>
        <begin position="1030"/>
        <end position="1171"/>
    </location>
</feature>
<dbReference type="FunFam" id="3.40.50.1380:FF:000013">
    <property type="entry name" value="Carbamoyl-phosphate synthase large chain"/>
    <property type="match status" value="1"/>
</dbReference>
<evidence type="ECO:0000256" key="2">
    <source>
        <dbReference type="ARBA" id="ARBA00005077"/>
    </source>
</evidence>
<evidence type="ECO:0000256" key="11">
    <source>
        <dbReference type="ARBA" id="ARBA00022840"/>
    </source>
</evidence>
<keyword evidence="13" id="KW-0665">Pyrimidine biosynthesis</keyword>
<dbReference type="FunFam" id="1.10.1030.10:FF:000002">
    <property type="entry name" value="Carbamoyl-phosphate synthase large chain"/>
    <property type="match status" value="1"/>
</dbReference>
<evidence type="ECO:0000256" key="17">
    <source>
        <dbReference type="ARBA" id="ARBA00044249"/>
    </source>
</evidence>
<evidence type="ECO:0000256" key="8">
    <source>
        <dbReference type="ARBA" id="ARBA00022723"/>
    </source>
</evidence>
<dbReference type="GO" id="GO:0004087">
    <property type="term" value="F:carbamoyl-phosphate synthase (ammonia) activity"/>
    <property type="evidence" value="ECO:0007669"/>
    <property type="project" value="UniProtKB-EC"/>
</dbReference>
<evidence type="ECO:0000256" key="20">
    <source>
        <dbReference type="ARBA" id="ARBA00047359"/>
    </source>
</evidence>
<dbReference type="GO" id="GO:0004088">
    <property type="term" value="F:carbamoyl-phosphate synthase (glutamine-hydrolyzing) activity"/>
    <property type="evidence" value="ECO:0007669"/>
    <property type="project" value="UniProtKB-EC"/>
</dbReference>
<dbReference type="InterPro" id="IPR005480">
    <property type="entry name" value="CPSase_lsu_oligo"/>
</dbReference>
<dbReference type="Pfam" id="PF02786">
    <property type="entry name" value="CPSase_L_D2"/>
    <property type="match status" value="2"/>
</dbReference>
<evidence type="ECO:0000256" key="1">
    <source>
        <dbReference type="ARBA" id="ARBA00001936"/>
    </source>
</evidence>
<comment type="pathway">
    <text evidence="2">Amino-acid biosynthesis; L-arginine biosynthesis; carbamoyl phosphate from bicarbonate: step 1/1.</text>
</comment>
<evidence type="ECO:0000256" key="10">
    <source>
        <dbReference type="ARBA" id="ARBA00022741"/>
    </source>
</evidence>
<dbReference type="SUPFAM" id="SSF52440">
    <property type="entry name" value="PreATP-grasp domain"/>
    <property type="match status" value="2"/>
</dbReference>
<dbReference type="EC" id="6.3.4.16" evidence="16"/>
<dbReference type="SUPFAM" id="SSF56059">
    <property type="entry name" value="Glutathione synthetase ATP-binding domain-like"/>
    <property type="match status" value="2"/>
</dbReference>
<keyword evidence="11 22" id="KW-0067">ATP-binding</keyword>
<dbReference type="GO" id="GO:0006526">
    <property type="term" value="P:L-arginine biosynthetic process"/>
    <property type="evidence" value="ECO:0007669"/>
    <property type="project" value="UniProtKB-KW"/>
</dbReference>
<dbReference type="FunFam" id="3.40.50.20:FF:000001">
    <property type="entry name" value="Carbamoyl-phosphate synthase large chain"/>
    <property type="match status" value="1"/>
</dbReference>
<evidence type="ECO:0000256" key="7">
    <source>
        <dbReference type="ARBA" id="ARBA00022605"/>
    </source>
</evidence>
<dbReference type="UniPathway" id="UPA00070">
    <property type="reaction ID" value="UER00115"/>
</dbReference>
<evidence type="ECO:0000256" key="15">
    <source>
        <dbReference type="ARBA" id="ARBA00044031"/>
    </source>
</evidence>
<dbReference type="Pfam" id="PF02142">
    <property type="entry name" value="MGS"/>
    <property type="match status" value="1"/>
</dbReference>
<keyword evidence="14" id="KW-0464">Manganese</keyword>
<evidence type="ECO:0000256" key="22">
    <source>
        <dbReference type="PROSITE-ProRule" id="PRU00409"/>
    </source>
</evidence>
<dbReference type="Gene3D" id="3.40.50.20">
    <property type="match status" value="2"/>
</dbReference>
<evidence type="ECO:0000259" key="23">
    <source>
        <dbReference type="PROSITE" id="PS50975"/>
    </source>
</evidence>
<evidence type="ECO:0000256" key="19">
    <source>
        <dbReference type="ARBA" id="ARBA00044334"/>
    </source>
</evidence>
<keyword evidence="5" id="KW-0055">Arginine biosynthesis</keyword>
<evidence type="ECO:0000256" key="12">
    <source>
        <dbReference type="ARBA" id="ARBA00022842"/>
    </source>
</evidence>
<accession>A0A4S8JKD9</accession>
<evidence type="ECO:0000313" key="25">
    <source>
        <dbReference type="EMBL" id="THU62511.1"/>
    </source>
</evidence>
<dbReference type="Proteomes" id="UP000317650">
    <property type="component" value="Chromosome 1"/>
</dbReference>
<keyword evidence="10 22" id="KW-0547">Nucleotide-binding</keyword>
<dbReference type="CDD" id="cd01424">
    <property type="entry name" value="MGS_CPS_II"/>
    <property type="match status" value="1"/>
</dbReference>
<dbReference type="InterPro" id="IPR006275">
    <property type="entry name" value="CPSase_lsu"/>
</dbReference>
<evidence type="ECO:0000256" key="16">
    <source>
        <dbReference type="ARBA" id="ARBA00044063"/>
    </source>
</evidence>
<dbReference type="Gene3D" id="3.30.470.20">
    <property type="entry name" value="ATP-grasp fold, B domain"/>
    <property type="match status" value="2"/>
</dbReference>
<comment type="similarity">
    <text evidence="3">Belongs to the CarB family.</text>
</comment>
<dbReference type="FunFam" id="3.40.50.20:FF:000003">
    <property type="entry name" value="Carbamoyl-phosphate synthase large chain"/>
    <property type="match status" value="1"/>
</dbReference>
<dbReference type="PANTHER" id="PTHR11405:SF53">
    <property type="entry name" value="CARBAMOYL-PHOSPHATE SYNTHASE [AMMONIA], MITOCHONDRIAL"/>
    <property type="match status" value="1"/>
</dbReference>
<protein>
    <recommendedName>
        <fullName evidence="21">Carbamoyl phosphate synthase arginine-specific large chain, chloroplastic</fullName>
        <ecNumber evidence="16">6.3.4.16</ecNumber>
        <ecNumber evidence="4">6.3.5.5</ecNumber>
    </recommendedName>
    <alternativeName>
        <fullName evidence="18">Ammonium-dependent carbamoyl phosphate synthetase</fullName>
    </alternativeName>
    <alternativeName>
        <fullName evidence="17">Arginine-specific carbamoyl phosphate synthetase, ammonia chain</fullName>
    </alternativeName>
    <alternativeName>
        <fullName evidence="19">Glutamine-dependent carbamoyl phosphate synthetase</fullName>
    </alternativeName>
</protein>
<dbReference type="InterPro" id="IPR011607">
    <property type="entry name" value="MGS-like_dom"/>
</dbReference>
<dbReference type="HAMAP" id="MF_01210_B">
    <property type="entry name" value="CPSase_L_chain_B"/>
    <property type="match status" value="1"/>
</dbReference>
<keyword evidence="8" id="KW-0479">Metal-binding</keyword>
<evidence type="ECO:0000256" key="4">
    <source>
        <dbReference type="ARBA" id="ARBA00012738"/>
    </source>
</evidence>
<dbReference type="InterPro" id="IPR005483">
    <property type="entry name" value="CPSase_dom"/>
</dbReference>
<dbReference type="InterPro" id="IPR036897">
    <property type="entry name" value="CarbamoylP_synth_lsu_oligo_sf"/>
</dbReference>
<keyword evidence="7" id="KW-0028">Amino-acid biosynthesis</keyword>
<dbReference type="NCBIfam" id="NF003671">
    <property type="entry name" value="PRK05294.1"/>
    <property type="match status" value="1"/>
</dbReference>
<name>A0A4S8JKD9_MUSBA</name>
<comment type="cofactor">
    <cofactor evidence="1">
        <name>Mn(2+)</name>
        <dbReference type="ChEBI" id="CHEBI:29035"/>
    </cofactor>
</comment>